<dbReference type="NCBIfam" id="TIGR04183">
    <property type="entry name" value="Por_Secre_tail"/>
    <property type="match status" value="1"/>
</dbReference>
<name>A0ABS5S6Q6_9FLAO</name>
<keyword evidence="4" id="KW-0378">Hydrolase</keyword>
<evidence type="ECO:0000256" key="1">
    <source>
        <dbReference type="ARBA" id="ARBA00006429"/>
    </source>
</evidence>
<sequence length="653" mass="71455">MKLIFTSFLACLLSLASYSQLVINELDSDTPGQDFQEFIELKSDTPNFPLDGYVVVLFNGSTSGNDSSYFAVDLDGYQTDINGILVIGSTGVSPIPELLIPPLVIQNGADAVAIYLGDATDFPEFTPATTTNLIDALVYDTSDPDDTALMALLGVTEQINEDENGNATTESIQRNNDGTYTVTTPTPGETNDGSGVDLNGISFTTDQDEYEEGEVMTITFTTEFNVTNDLNLDFTLDNETFTTADFTGNTSFTISAGTNSEVVQIQLVADGINDGDEFLEIDLGFIPQGFNRIRDNVQILVIDQDFTQADYGTPLNPTYGMVASTQPSGYYSSLTGLGGEDLRLAMQDIISDPAVVRAQTYADVVDILKEADQNPENSNEVWLFYTEQARAKYLYQNTGGSNVGLWNREHTYPQSRGGFYTIEYDEVADGRDLFLVSSADSLRHGISEVHGLRAADGPENSSRNNSDYGEYDGPAGNLGSWKGDAARAVMYMAVRFNNLELVNGDPANTTVGQLGDLETLLDWHRNDPPDDFEMHRNNVIYTWQFNRNPFIDRPDLVEYIYGNMMGEIYNPGLGIGSETLSEINVYPNPSSGTFNVAGISEDTKLTVTDISGKVILKSERIENGTFTLNLPSGLYIATFENAANVETFKLVIE</sequence>
<evidence type="ECO:0000256" key="3">
    <source>
        <dbReference type="ARBA" id="ARBA00022729"/>
    </source>
</evidence>
<keyword evidence="3 5" id="KW-0732">Signal</keyword>
<feature type="domain" description="Secretion system C-terminal sorting" evidence="6">
    <location>
        <begin position="585"/>
        <end position="652"/>
    </location>
</feature>
<proteinExistence type="inferred from homology"/>
<keyword evidence="2" id="KW-0540">Nuclease</keyword>
<dbReference type="Pfam" id="PF18962">
    <property type="entry name" value="Por_Secre_tail"/>
    <property type="match status" value="1"/>
</dbReference>
<dbReference type="GO" id="GO:0004519">
    <property type="term" value="F:endonuclease activity"/>
    <property type="evidence" value="ECO:0007669"/>
    <property type="project" value="UniProtKB-KW"/>
</dbReference>
<dbReference type="PANTHER" id="PTHR33607:SF2">
    <property type="entry name" value="ENDONUCLEASE-1"/>
    <property type="match status" value="1"/>
</dbReference>
<accession>A0ABS5S6Q6</accession>
<feature type="chain" id="PRO_5047527122" evidence="5">
    <location>
        <begin position="22"/>
        <end position="653"/>
    </location>
</feature>
<dbReference type="Proteomes" id="UP001297092">
    <property type="component" value="Unassembled WGS sequence"/>
</dbReference>
<dbReference type="RefSeq" id="WP_214114039.1">
    <property type="nucleotide sequence ID" value="NZ_JAHCTB010000005.1"/>
</dbReference>
<organism evidence="7 8">
    <name type="scientific">Aequorivita echinoideorum</name>
    <dbReference type="NCBI Taxonomy" id="1549647"/>
    <lineage>
        <taxon>Bacteria</taxon>
        <taxon>Pseudomonadati</taxon>
        <taxon>Bacteroidota</taxon>
        <taxon>Flavobacteriia</taxon>
        <taxon>Flavobacteriales</taxon>
        <taxon>Flavobacteriaceae</taxon>
        <taxon>Aequorivita</taxon>
    </lineage>
</organism>
<comment type="similarity">
    <text evidence="1">Belongs to the EndA/NucM nuclease family.</text>
</comment>
<gene>
    <name evidence="7" type="ORF">KIV10_11895</name>
</gene>
<feature type="signal peptide" evidence="5">
    <location>
        <begin position="1"/>
        <end position="21"/>
    </location>
</feature>
<evidence type="ECO:0000259" key="6">
    <source>
        <dbReference type="Pfam" id="PF18962"/>
    </source>
</evidence>
<evidence type="ECO:0000256" key="2">
    <source>
        <dbReference type="ARBA" id="ARBA00022722"/>
    </source>
</evidence>
<reference evidence="7 8" key="1">
    <citation type="submission" date="2021-05" db="EMBL/GenBank/DDBJ databases">
        <title>Aequorivita echinoideorum JCM 30378 genome.</title>
        <authorList>
            <person name="Zhang H."/>
            <person name="Li C."/>
        </authorList>
    </citation>
    <scope>NUCLEOTIDE SEQUENCE [LARGE SCALE GENOMIC DNA]</scope>
    <source>
        <strain evidence="7 8">JCM30378</strain>
    </source>
</reference>
<evidence type="ECO:0000313" key="8">
    <source>
        <dbReference type="Proteomes" id="UP001297092"/>
    </source>
</evidence>
<dbReference type="InterPro" id="IPR026444">
    <property type="entry name" value="Secre_tail"/>
</dbReference>
<keyword evidence="7" id="KW-0255">Endonuclease</keyword>
<evidence type="ECO:0000313" key="7">
    <source>
        <dbReference type="EMBL" id="MBT0608886.1"/>
    </source>
</evidence>
<dbReference type="EMBL" id="JAHCTB010000005">
    <property type="protein sequence ID" value="MBT0608886.1"/>
    <property type="molecule type" value="Genomic_DNA"/>
</dbReference>
<evidence type="ECO:0000256" key="4">
    <source>
        <dbReference type="ARBA" id="ARBA00022801"/>
    </source>
</evidence>
<dbReference type="InterPro" id="IPR007346">
    <property type="entry name" value="Endonuclease-I"/>
</dbReference>
<dbReference type="Pfam" id="PF04231">
    <property type="entry name" value="Endonuclease_1"/>
    <property type="match status" value="2"/>
</dbReference>
<dbReference type="SUPFAM" id="SSF54060">
    <property type="entry name" value="His-Me finger endonucleases"/>
    <property type="match status" value="1"/>
</dbReference>
<keyword evidence="8" id="KW-1185">Reference proteome</keyword>
<dbReference type="InterPro" id="IPR044925">
    <property type="entry name" value="His-Me_finger_sf"/>
</dbReference>
<evidence type="ECO:0000256" key="5">
    <source>
        <dbReference type="SAM" id="SignalP"/>
    </source>
</evidence>
<dbReference type="PANTHER" id="PTHR33607">
    <property type="entry name" value="ENDONUCLEASE-1"/>
    <property type="match status" value="1"/>
</dbReference>
<protein>
    <submittedName>
        <fullName evidence="7">Endonuclease</fullName>
    </submittedName>
</protein>
<comment type="caution">
    <text evidence="7">The sequence shown here is derived from an EMBL/GenBank/DDBJ whole genome shotgun (WGS) entry which is preliminary data.</text>
</comment>